<feature type="region of interest" description="Disordered" evidence="1">
    <location>
        <begin position="36"/>
        <end position="55"/>
    </location>
</feature>
<dbReference type="AlphaFoldDB" id="A0A4D6ML63"/>
<protein>
    <submittedName>
        <fullName evidence="2">Uncharacterized protein</fullName>
    </submittedName>
</protein>
<gene>
    <name evidence="2" type="ORF">DEO72_LG7g1805</name>
</gene>
<evidence type="ECO:0000313" key="2">
    <source>
        <dbReference type="EMBL" id="QCE00515.1"/>
    </source>
</evidence>
<evidence type="ECO:0000256" key="1">
    <source>
        <dbReference type="SAM" id="MobiDB-lite"/>
    </source>
</evidence>
<dbReference type="Proteomes" id="UP000501690">
    <property type="component" value="Linkage Group LG7"/>
</dbReference>
<reference evidence="2 3" key="1">
    <citation type="submission" date="2019-04" db="EMBL/GenBank/DDBJ databases">
        <title>An improved genome assembly and genetic linkage map for asparagus bean, Vigna unguiculata ssp. sesquipedialis.</title>
        <authorList>
            <person name="Xia Q."/>
            <person name="Zhang R."/>
            <person name="Dong Y."/>
        </authorList>
    </citation>
    <scope>NUCLEOTIDE SEQUENCE [LARGE SCALE GENOMIC DNA]</scope>
    <source>
        <tissue evidence="2">Leaf</tissue>
    </source>
</reference>
<sequence>MLKPVRYCSGIAPGGLTKPPGDSLSVRGSALSRRLAARCAPPGGDEKTVGSGRTLAPGGRFMDGVTCDDMSGEVHIKLLSRGDTSGEVRRAGLRAGRFVEAGPRAGSSPFLFVCGDDRVIRYTGADVDTGGAEDA</sequence>
<evidence type="ECO:0000313" key="3">
    <source>
        <dbReference type="Proteomes" id="UP000501690"/>
    </source>
</evidence>
<organism evidence="2 3">
    <name type="scientific">Vigna unguiculata</name>
    <name type="common">Cowpea</name>
    <dbReference type="NCBI Taxonomy" id="3917"/>
    <lineage>
        <taxon>Eukaryota</taxon>
        <taxon>Viridiplantae</taxon>
        <taxon>Streptophyta</taxon>
        <taxon>Embryophyta</taxon>
        <taxon>Tracheophyta</taxon>
        <taxon>Spermatophyta</taxon>
        <taxon>Magnoliopsida</taxon>
        <taxon>eudicotyledons</taxon>
        <taxon>Gunneridae</taxon>
        <taxon>Pentapetalae</taxon>
        <taxon>rosids</taxon>
        <taxon>fabids</taxon>
        <taxon>Fabales</taxon>
        <taxon>Fabaceae</taxon>
        <taxon>Papilionoideae</taxon>
        <taxon>50 kb inversion clade</taxon>
        <taxon>NPAAA clade</taxon>
        <taxon>indigoferoid/millettioid clade</taxon>
        <taxon>Phaseoleae</taxon>
        <taxon>Vigna</taxon>
    </lineage>
</organism>
<name>A0A4D6ML63_VIGUN</name>
<accession>A0A4D6ML63</accession>
<dbReference type="EMBL" id="CP039351">
    <property type="protein sequence ID" value="QCE00515.1"/>
    <property type="molecule type" value="Genomic_DNA"/>
</dbReference>
<keyword evidence="3" id="KW-1185">Reference proteome</keyword>
<proteinExistence type="predicted"/>